<organism evidence="3 4">
    <name type="scientific">Acacia crassicarpa</name>
    <name type="common">northern wattle</name>
    <dbReference type="NCBI Taxonomy" id="499986"/>
    <lineage>
        <taxon>Eukaryota</taxon>
        <taxon>Viridiplantae</taxon>
        <taxon>Streptophyta</taxon>
        <taxon>Embryophyta</taxon>
        <taxon>Tracheophyta</taxon>
        <taxon>Spermatophyta</taxon>
        <taxon>Magnoliopsida</taxon>
        <taxon>eudicotyledons</taxon>
        <taxon>Gunneridae</taxon>
        <taxon>Pentapetalae</taxon>
        <taxon>rosids</taxon>
        <taxon>fabids</taxon>
        <taxon>Fabales</taxon>
        <taxon>Fabaceae</taxon>
        <taxon>Caesalpinioideae</taxon>
        <taxon>mimosoid clade</taxon>
        <taxon>Acacieae</taxon>
        <taxon>Acacia</taxon>
    </lineage>
</organism>
<feature type="compositionally biased region" description="Basic and acidic residues" evidence="1">
    <location>
        <begin position="320"/>
        <end position="350"/>
    </location>
</feature>
<evidence type="ECO:0000259" key="2">
    <source>
        <dbReference type="Pfam" id="PF12776"/>
    </source>
</evidence>
<dbReference type="AlphaFoldDB" id="A0AAE1N1V4"/>
<name>A0AAE1N1V4_9FABA</name>
<feature type="region of interest" description="Disordered" evidence="1">
    <location>
        <begin position="307"/>
        <end position="390"/>
    </location>
</feature>
<comment type="caution">
    <text evidence="3">The sequence shown here is derived from an EMBL/GenBank/DDBJ whole genome shotgun (WGS) entry which is preliminary data.</text>
</comment>
<accession>A0AAE1N1V4</accession>
<feature type="compositionally biased region" description="Polar residues" evidence="1">
    <location>
        <begin position="307"/>
        <end position="318"/>
    </location>
</feature>
<feature type="domain" description="Myb/SANT-like" evidence="2">
    <location>
        <begin position="14"/>
        <end position="108"/>
    </location>
</feature>
<feature type="compositionally biased region" description="Polar residues" evidence="1">
    <location>
        <begin position="163"/>
        <end position="175"/>
    </location>
</feature>
<sequence>MSSGDEMEDCFRANWTPSQDQYFLELMLSHVRKGNKTGKAFRKQAWTDMTEKFNTKFGFKCDVDVLKNRLKRFRKQYNEMKMLQSQIGFRWDGTLNMVIADDKTWDEHVKAHPDLQAYRTKVVPYYNELCIVCGHAVADGRYSLSCFDVDFEREEASKEMDEQSSPSRGDGQTSHTKIDWSPVMDQFFVELMWDQVRKGNKIGRTFKKKSWADMIDAFNDRFECHYGKVVLKNRFNVLRRHYFSIKVLLGKEGFSWDKKQQKVVADDQAWHKCIKANHNFRLYKMKSMPFYPALCIICQNETTPGSITKASGKSNVKNGFSEDKNSTKDAQPKPDANKGEGHINGDKNFTRETQMLSKPDKQANLGGEKNVPGHQKRHKPEMPRNCNESKKARHCDGEVLDALKRRMVAISVSSLTKKTKKEDKFSMDNVISVLQTIPDMDDDLILDACDFLEDERRARMFLALNTNLRKKWLMRKLRPD</sequence>
<keyword evidence="4" id="KW-1185">Reference proteome</keyword>
<dbReference type="EMBL" id="JAWXYG010000002">
    <property type="protein sequence ID" value="KAK4281745.1"/>
    <property type="molecule type" value="Genomic_DNA"/>
</dbReference>
<evidence type="ECO:0000313" key="3">
    <source>
        <dbReference type="EMBL" id="KAK4281745.1"/>
    </source>
</evidence>
<evidence type="ECO:0000313" key="4">
    <source>
        <dbReference type="Proteomes" id="UP001293593"/>
    </source>
</evidence>
<gene>
    <name evidence="3" type="ORF">QN277_013202</name>
</gene>
<evidence type="ECO:0000256" key="1">
    <source>
        <dbReference type="SAM" id="MobiDB-lite"/>
    </source>
</evidence>
<dbReference type="PANTHER" id="PTHR46929">
    <property type="entry name" value="EXPRESSED PROTEIN"/>
    <property type="match status" value="1"/>
</dbReference>
<dbReference type="Proteomes" id="UP001293593">
    <property type="component" value="Unassembled WGS sequence"/>
</dbReference>
<reference evidence="3" key="1">
    <citation type="submission" date="2023-10" db="EMBL/GenBank/DDBJ databases">
        <title>Chromosome-level genome of the transformable northern wattle, Acacia crassicarpa.</title>
        <authorList>
            <person name="Massaro I."/>
            <person name="Sinha N.R."/>
            <person name="Poethig S."/>
            <person name="Leichty A.R."/>
        </authorList>
    </citation>
    <scope>NUCLEOTIDE SEQUENCE</scope>
    <source>
        <strain evidence="3">Acra3RX</strain>
        <tissue evidence="3">Leaf</tissue>
    </source>
</reference>
<protein>
    <recommendedName>
        <fullName evidence="2">Myb/SANT-like domain-containing protein</fullName>
    </recommendedName>
</protein>
<dbReference type="PANTHER" id="PTHR46929:SF33">
    <property type="entry name" value="L10-INTERACTING MYB DOMAIN-CONTAINING PROTEIN-LIKE ISOFORM X1"/>
    <property type="match status" value="1"/>
</dbReference>
<feature type="region of interest" description="Disordered" evidence="1">
    <location>
        <begin position="157"/>
        <end position="177"/>
    </location>
</feature>
<dbReference type="InterPro" id="IPR024752">
    <property type="entry name" value="Myb/SANT-like_dom"/>
</dbReference>
<dbReference type="Pfam" id="PF12776">
    <property type="entry name" value="Myb_DNA-bind_3"/>
    <property type="match status" value="2"/>
</dbReference>
<proteinExistence type="predicted"/>
<feature type="domain" description="Myb/SANT-like" evidence="2">
    <location>
        <begin position="180"/>
        <end position="272"/>
    </location>
</feature>